<keyword evidence="2" id="KW-0805">Transcription regulation</keyword>
<feature type="domain" description="OmpR/PhoB-type" evidence="6">
    <location>
        <begin position="1"/>
        <end position="87"/>
    </location>
</feature>
<dbReference type="Proteomes" id="UP001500630">
    <property type="component" value="Unassembled WGS sequence"/>
</dbReference>
<reference evidence="8" key="1">
    <citation type="journal article" date="2019" name="Int. J. Syst. Evol. Microbiol.">
        <title>The Global Catalogue of Microorganisms (GCM) 10K type strain sequencing project: providing services to taxonomists for standard genome sequencing and annotation.</title>
        <authorList>
            <consortium name="The Broad Institute Genomics Platform"/>
            <consortium name="The Broad Institute Genome Sequencing Center for Infectious Disease"/>
            <person name="Wu L."/>
            <person name="Ma J."/>
        </authorList>
    </citation>
    <scope>NUCLEOTIDE SEQUENCE [LARGE SCALE GENOMIC DNA]</scope>
    <source>
        <strain evidence="8">JCM 17326</strain>
    </source>
</reference>
<dbReference type="InterPro" id="IPR005158">
    <property type="entry name" value="BTAD"/>
</dbReference>
<comment type="similarity">
    <text evidence="1">Belongs to the AfsR/DnrI/RedD regulatory family.</text>
</comment>
<dbReference type="CDD" id="cd15831">
    <property type="entry name" value="BTAD"/>
    <property type="match status" value="1"/>
</dbReference>
<feature type="DNA-binding region" description="OmpR/PhoB-type" evidence="5">
    <location>
        <begin position="1"/>
        <end position="87"/>
    </location>
</feature>
<evidence type="ECO:0000259" key="6">
    <source>
        <dbReference type="PROSITE" id="PS51755"/>
    </source>
</evidence>
<gene>
    <name evidence="7" type="ORF">GCM10022419_013390</name>
</gene>
<evidence type="ECO:0000256" key="5">
    <source>
        <dbReference type="PROSITE-ProRule" id="PRU01091"/>
    </source>
</evidence>
<dbReference type="EMBL" id="BAABDQ010000002">
    <property type="protein sequence ID" value="GAA3535170.1"/>
    <property type="molecule type" value="Genomic_DNA"/>
</dbReference>
<dbReference type="InterPro" id="IPR051677">
    <property type="entry name" value="AfsR-DnrI-RedD_regulator"/>
</dbReference>
<dbReference type="Gene3D" id="1.25.40.10">
    <property type="entry name" value="Tetratricopeptide repeat domain"/>
    <property type="match status" value="1"/>
</dbReference>
<dbReference type="SMART" id="SM00862">
    <property type="entry name" value="Trans_reg_C"/>
    <property type="match status" value="1"/>
</dbReference>
<evidence type="ECO:0000313" key="8">
    <source>
        <dbReference type="Proteomes" id="UP001500630"/>
    </source>
</evidence>
<evidence type="ECO:0000313" key="7">
    <source>
        <dbReference type="EMBL" id="GAA3535170.1"/>
    </source>
</evidence>
<keyword evidence="4" id="KW-0804">Transcription</keyword>
<accession>A0ABP6VG01</accession>
<evidence type="ECO:0000256" key="3">
    <source>
        <dbReference type="ARBA" id="ARBA00023125"/>
    </source>
</evidence>
<dbReference type="SUPFAM" id="SSF48452">
    <property type="entry name" value="TPR-like"/>
    <property type="match status" value="1"/>
</dbReference>
<evidence type="ECO:0000256" key="4">
    <source>
        <dbReference type="ARBA" id="ARBA00023163"/>
    </source>
</evidence>
<dbReference type="PANTHER" id="PTHR35807:SF1">
    <property type="entry name" value="TRANSCRIPTIONAL REGULATOR REDD"/>
    <property type="match status" value="1"/>
</dbReference>
<organism evidence="7 8">
    <name type="scientific">Nonomuraea rosea</name>
    <dbReference type="NCBI Taxonomy" id="638574"/>
    <lineage>
        <taxon>Bacteria</taxon>
        <taxon>Bacillati</taxon>
        <taxon>Actinomycetota</taxon>
        <taxon>Actinomycetes</taxon>
        <taxon>Streptosporangiales</taxon>
        <taxon>Streptosporangiaceae</taxon>
        <taxon>Nonomuraea</taxon>
    </lineage>
</organism>
<sequence>MLGPLDVTGSGKKITIGAAKQQAILAVLLLRPAQVVTIDHLMAELWGEESPATAKTSLQTYVYRLRRALAPLEVCLETCGAGYRLTVPDEAVDLRVFESSVAEVSSALAQGRFPAAAGRLRDALSMWRGPLLAGVETESVRLERQRLDEVRLNAQELCLEAELGLGLHCQALPDLRRLVDAHPFRESLWAKLMTALAASGRRAEALAAYRRVHGILTAELGIEPDGDLRRLHERILCGSRM</sequence>
<dbReference type="PROSITE" id="PS51755">
    <property type="entry name" value="OMPR_PHOB"/>
    <property type="match status" value="1"/>
</dbReference>
<evidence type="ECO:0000256" key="1">
    <source>
        <dbReference type="ARBA" id="ARBA00005820"/>
    </source>
</evidence>
<dbReference type="Pfam" id="PF00486">
    <property type="entry name" value="Trans_reg_C"/>
    <property type="match status" value="1"/>
</dbReference>
<dbReference type="SUPFAM" id="SSF46894">
    <property type="entry name" value="C-terminal effector domain of the bipartite response regulators"/>
    <property type="match status" value="1"/>
</dbReference>
<dbReference type="PANTHER" id="PTHR35807">
    <property type="entry name" value="TRANSCRIPTIONAL REGULATOR REDD-RELATED"/>
    <property type="match status" value="1"/>
</dbReference>
<dbReference type="InterPro" id="IPR011990">
    <property type="entry name" value="TPR-like_helical_dom_sf"/>
</dbReference>
<dbReference type="InterPro" id="IPR036388">
    <property type="entry name" value="WH-like_DNA-bd_sf"/>
</dbReference>
<dbReference type="Pfam" id="PF03704">
    <property type="entry name" value="BTAD"/>
    <property type="match status" value="1"/>
</dbReference>
<protein>
    <recommendedName>
        <fullName evidence="6">OmpR/PhoB-type domain-containing protein</fullName>
    </recommendedName>
</protein>
<comment type="caution">
    <text evidence="7">The sequence shown here is derived from an EMBL/GenBank/DDBJ whole genome shotgun (WGS) entry which is preliminary data.</text>
</comment>
<dbReference type="SMART" id="SM01043">
    <property type="entry name" value="BTAD"/>
    <property type="match status" value="1"/>
</dbReference>
<keyword evidence="8" id="KW-1185">Reference proteome</keyword>
<proteinExistence type="inferred from homology"/>
<name>A0ABP6VG01_9ACTN</name>
<dbReference type="InterPro" id="IPR016032">
    <property type="entry name" value="Sig_transdc_resp-reg_C-effctor"/>
</dbReference>
<keyword evidence="3 5" id="KW-0238">DNA-binding</keyword>
<dbReference type="InterPro" id="IPR001867">
    <property type="entry name" value="OmpR/PhoB-type_DNA-bd"/>
</dbReference>
<dbReference type="Gene3D" id="1.10.10.10">
    <property type="entry name" value="Winged helix-like DNA-binding domain superfamily/Winged helix DNA-binding domain"/>
    <property type="match status" value="1"/>
</dbReference>
<evidence type="ECO:0000256" key="2">
    <source>
        <dbReference type="ARBA" id="ARBA00023015"/>
    </source>
</evidence>